<comment type="subcellular location">
    <subcellularLocation>
        <location evidence="1">Secreted</location>
    </subcellularLocation>
</comment>
<dbReference type="Gene3D" id="2.60.40.4230">
    <property type="entry name" value="Resistin head domain"/>
    <property type="match status" value="1"/>
</dbReference>
<keyword evidence="3" id="KW-0964">Secreted</keyword>
<comment type="similarity">
    <text evidence="2">Belongs to the resistin/FIZZ family.</text>
</comment>
<dbReference type="FunFam" id="2.60.40.4230:FF:000001">
    <property type="entry name" value="Resistin-like beta"/>
    <property type="match status" value="1"/>
</dbReference>
<evidence type="ECO:0000256" key="6">
    <source>
        <dbReference type="ARBA" id="ARBA00023157"/>
    </source>
</evidence>
<keyword evidence="5 7" id="KW-0732">Signal</keyword>
<dbReference type="PANTHER" id="PTHR21101">
    <property type="entry name" value="RESISTIN"/>
    <property type="match status" value="1"/>
</dbReference>
<keyword evidence="6" id="KW-1015">Disulfide bond</keyword>
<comment type="caution">
    <text evidence="8">The sequence shown here is derived from an EMBL/GenBank/DDBJ whole genome shotgun (WGS) entry which is preliminary data.</text>
</comment>
<evidence type="ECO:0000256" key="2">
    <source>
        <dbReference type="ARBA" id="ARBA00007258"/>
    </source>
</evidence>
<evidence type="ECO:0000313" key="9">
    <source>
        <dbReference type="Proteomes" id="UP001181693"/>
    </source>
</evidence>
<dbReference type="AlphaFoldDB" id="A0AAV2ZYZ2"/>
<dbReference type="Pfam" id="PF06954">
    <property type="entry name" value="Resistin"/>
    <property type="match status" value="1"/>
</dbReference>
<organism evidence="8 9">
    <name type="scientific">Pyxicephalus adspersus</name>
    <name type="common">African bullfrog</name>
    <dbReference type="NCBI Taxonomy" id="30357"/>
    <lineage>
        <taxon>Eukaryota</taxon>
        <taxon>Metazoa</taxon>
        <taxon>Chordata</taxon>
        <taxon>Craniata</taxon>
        <taxon>Vertebrata</taxon>
        <taxon>Euteleostomi</taxon>
        <taxon>Amphibia</taxon>
        <taxon>Batrachia</taxon>
        <taxon>Anura</taxon>
        <taxon>Neobatrachia</taxon>
        <taxon>Ranoidea</taxon>
        <taxon>Pyxicephalidae</taxon>
        <taxon>Pyxicephalinae</taxon>
        <taxon>Pyxicephalus</taxon>
    </lineage>
</organism>
<keyword evidence="4" id="KW-0372">Hormone</keyword>
<evidence type="ECO:0000256" key="1">
    <source>
        <dbReference type="ARBA" id="ARBA00004613"/>
    </source>
</evidence>
<dbReference type="GO" id="GO:0005179">
    <property type="term" value="F:hormone activity"/>
    <property type="evidence" value="ECO:0007669"/>
    <property type="project" value="UniProtKB-KW"/>
</dbReference>
<protein>
    <recommendedName>
        <fullName evidence="10">Resistin</fullName>
    </recommendedName>
</protein>
<evidence type="ECO:0000313" key="8">
    <source>
        <dbReference type="EMBL" id="DBA23849.1"/>
    </source>
</evidence>
<keyword evidence="9" id="KW-1185">Reference proteome</keyword>
<dbReference type="PANTHER" id="PTHR21101:SF12">
    <property type="entry name" value="RESISTIN"/>
    <property type="match status" value="1"/>
</dbReference>
<sequence length="105" mass="11218">MKIYMAILLLLPLLGLVNGHGCDEACTVENAIKYLVEHTYPVPELDCTTVNARGADVSCPTGYLATGCSCGMACGSWNLVGKSQCHCQCANIDWTSAVCCRNVRS</sequence>
<evidence type="ECO:0000256" key="7">
    <source>
        <dbReference type="SAM" id="SignalP"/>
    </source>
</evidence>
<accession>A0AAV2ZYZ2</accession>
<evidence type="ECO:0008006" key="10">
    <source>
        <dbReference type="Google" id="ProtNLM"/>
    </source>
</evidence>
<reference evidence="8" key="1">
    <citation type="thesis" date="2020" institute="ProQuest LLC" country="789 East Eisenhower Parkway, Ann Arbor, MI, USA">
        <title>Comparative Genomics and Chromosome Evolution.</title>
        <authorList>
            <person name="Mudd A.B."/>
        </authorList>
    </citation>
    <scope>NUCLEOTIDE SEQUENCE</scope>
    <source>
        <strain evidence="8">1538</strain>
        <tissue evidence="8">Blood</tissue>
    </source>
</reference>
<name>A0AAV2ZYZ2_PYXAD</name>
<gene>
    <name evidence="8" type="ORF">GDO54_014724</name>
</gene>
<proteinExistence type="inferred from homology"/>
<evidence type="ECO:0000256" key="3">
    <source>
        <dbReference type="ARBA" id="ARBA00022525"/>
    </source>
</evidence>
<evidence type="ECO:0000256" key="4">
    <source>
        <dbReference type="ARBA" id="ARBA00022702"/>
    </source>
</evidence>
<evidence type="ECO:0000256" key="5">
    <source>
        <dbReference type="ARBA" id="ARBA00022729"/>
    </source>
</evidence>
<feature type="chain" id="PRO_5043707874" description="Resistin" evidence="7">
    <location>
        <begin position="20"/>
        <end position="105"/>
    </location>
</feature>
<feature type="signal peptide" evidence="7">
    <location>
        <begin position="1"/>
        <end position="19"/>
    </location>
</feature>
<dbReference type="EMBL" id="DYDO01000006">
    <property type="protein sequence ID" value="DBA23849.1"/>
    <property type="molecule type" value="Genomic_DNA"/>
</dbReference>
<dbReference type="SUPFAM" id="SSF111423">
    <property type="entry name" value="Resistin"/>
    <property type="match status" value="1"/>
</dbReference>
<dbReference type="GO" id="GO:0005615">
    <property type="term" value="C:extracellular space"/>
    <property type="evidence" value="ECO:0007669"/>
    <property type="project" value="TreeGrafter"/>
</dbReference>
<dbReference type="InterPro" id="IPR009714">
    <property type="entry name" value="RELM"/>
</dbReference>
<dbReference type="Proteomes" id="UP001181693">
    <property type="component" value="Unassembled WGS sequence"/>
</dbReference>
<dbReference type="InterPro" id="IPR036262">
    <property type="entry name" value="Resistin-like_sf"/>
</dbReference>